<evidence type="ECO:0000256" key="5">
    <source>
        <dbReference type="ARBA" id="ARBA00022989"/>
    </source>
</evidence>
<sequence>MIVDEGNKLMYCELPKVGSSNWKRVLIKLTDPRFQDIRNVLAIRKPRKLEHYNLTYLTDYPVEERLQMLKSYYTFTVVRDPIERVLSAYRDKAFDEFRGGIGTGRRTYSFLQKRNEIDKFIDYDVESFHRFVAYLSARGPEVGAKGDFGIRVRHWTRFFDICRVCDVDWNFIGKVESIVEDAAFMLADVNLSSVVEYPYYRKATDTDQIKKYFTGLTKEGLERLYYTYQLDFELFQYSIPQYVWDVV</sequence>
<evidence type="ECO:0000256" key="3">
    <source>
        <dbReference type="ARBA" id="ARBA00022679"/>
    </source>
</evidence>
<evidence type="ECO:0000313" key="10">
    <source>
        <dbReference type="EMBL" id="CAG5094501.1"/>
    </source>
</evidence>
<proteinExistence type="inferred from homology"/>
<dbReference type="InterPro" id="IPR027417">
    <property type="entry name" value="P-loop_NTPase"/>
</dbReference>
<keyword evidence="7" id="KW-0472">Membrane</keyword>
<keyword evidence="11" id="KW-1185">Reference proteome</keyword>
<dbReference type="Gene3D" id="3.40.50.300">
    <property type="entry name" value="P-loop containing nucleotide triphosphate hydrolases"/>
    <property type="match status" value="1"/>
</dbReference>
<dbReference type="EMBL" id="OU015569">
    <property type="protein sequence ID" value="CAG5094501.1"/>
    <property type="molecule type" value="Genomic_DNA"/>
</dbReference>
<dbReference type="InterPro" id="IPR005331">
    <property type="entry name" value="Sulfotransferase"/>
</dbReference>
<evidence type="ECO:0000256" key="9">
    <source>
        <dbReference type="RuleBase" id="RU364020"/>
    </source>
</evidence>
<dbReference type="Pfam" id="PF03567">
    <property type="entry name" value="Sulfotransfer_2"/>
    <property type="match status" value="1"/>
</dbReference>
<name>A0ABN7SC52_OIKDI</name>
<keyword evidence="3 9" id="KW-0808">Transferase</keyword>
<protein>
    <recommendedName>
        <fullName evidence="9">Carbohydrate sulfotransferase</fullName>
        <ecNumber evidence="9">2.8.2.-</ecNumber>
    </recommendedName>
</protein>
<evidence type="ECO:0000313" key="11">
    <source>
        <dbReference type="Proteomes" id="UP001158576"/>
    </source>
</evidence>
<evidence type="ECO:0000256" key="6">
    <source>
        <dbReference type="ARBA" id="ARBA00023034"/>
    </source>
</evidence>
<evidence type="ECO:0000256" key="4">
    <source>
        <dbReference type="ARBA" id="ARBA00022692"/>
    </source>
</evidence>
<dbReference type="InterPro" id="IPR018011">
    <property type="entry name" value="Carb_sulfotrans_8-10"/>
</dbReference>
<keyword evidence="8 9" id="KW-0325">Glycoprotein</keyword>
<gene>
    <name evidence="10" type="ORF">OKIOD_LOCUS5173</name>
</gene>
<evidence type="ECO:0000256" key="2">
    <source>
        <dbReference type="ARBA" id="ARBA00006339"/>
    </source>
</evidence>
<dbReference type="Proteomes" id="UP001158576">
    <property type="component" value="Chromosome XSR"/>
</dbReference>
<dbReference type="PANTHER" id="PTHR12137">
    <property type="entry name" value="CARBOHYDRATE SULFOTRANSFERASE"/>
    <property type="match status" value="1"/>
</dbReference>
<evidence type="ECO:0000256" key="7">
    <source>
        <dbReference type="ARBA" id="ARBA00023136"/>
    </source>
</evidence>
<keyword evidence="9" id="KW-0735">Signal-anchor</keyword>
<keyword evidence="9" id="KW-0119">Carbohydrate metabolism</keyword>
<keyword evidence="6 9" id="KW-0333">Golgi apparatus</keyword>
<accession>A0ABN7SC52</accession>
<evidence type="ECO:0000256" key="8">
    <source>
        <dbReference type="ARBA" id="ARBA00023180"/>
    </source>
</evidence>
<dbReference type="PANTHER" id="PTHR12137:SF54">
    <property type="entry name" value="CARBOHYDRATE SULFOTRANSFERASE"/>
    <property type="match status" value="1"/>
</dbReference>
<comment type="similarity">
    <text evidence="2 9">Belongs to the sulfotransferase 2 family.</text>
</comment>
<keyword evidence="5" id="KW-1133">Transmembrane helix</keyword>
<reference evidence="10 11" key="1">
    <citation type="submission" date="2021-04" db="EMBL/GenBank/DDBJ databases">
        <authorList>
            <person name="Bliznina A."/>
        </authorList>
    </citation>
    <scope>NUCLEOTIDE SEQUENCE [LARGE SCALE GENOMIC DNA]</scope>
</reference>
<comment type="subcellular location">
    <subcellularLocation>
        <location evidence="1 9">Golgi apparatus membrane</location>
        <topology evidence="1 9">Single-pass type II membrane protein</topology>
    </subcellularLocation>
</comment>
<keyword evidence="4" id="KW-0812">Transmembrane</keyword>
<dbReference type="EC" id="2.8.2.-" evidence="9"/>
<organism evidence="10 11">
    <name type="scientific">Oikopleura dioica</name>
    <name type="common">Tunicate</name>
    <dbReference type="NCBI Taxonomy" id="34765"/>
    <lineage>
        <taxon>Eukaryota</taxon>
        <taxon>Metazoa</taxon>
        <taxon>Chordata</taxon>
        <taxon>Tunicata</taxon>
        <taxon>Appendicularia</taxon>
        <taxon>Copelata</taxon>
        <taxon>Oikopleuridae</taxon>
        <taxon>Oikopleura</taxon>
    </lineage>
</organism>
<evidence type="ECO:0000256" key="1">
    <source>
        <dbReference type="ARBA" id="ARBA00004323"/>
    </source>
</evidence>